<gene>
    <name evidence="1" type="ORF">JKP88DRAFT_233076</name>
</gene>
<dbReference type="Proteomes" id="UP000664859">
    <property type="component" value="Unassembled WGS sequence"/>
</dbReference>
<organism evidence="1 2">
    <name type="scientific">Tribonema minus</name>
    <dbReference type="NCBI Taxonomy" id="303371"/>
    <lineage>
        <taxon>Eukaryota</taxon>
        <taxon>Sar</taxon>
        <taxon>Stramenopiles</taxon>
        <taxon>Ochrophyta</taxon>
        <taxon>PX clade</taxon>
        <taxon>Xanthophyceae</taxon>
        <taxon>Tribonematales</taxon>
        <taxon>Tribonemataceae</taxon>
        <taxon>Tribonema</taxon>
    </lineage>
</organism>
<keyword evidence="2" id="KW-1185">Reference proteome</keyword>
<dbReference type="AlphaFoldDB" id="A0A836CLA5"/>
<evidence type="ECO:0000313" key="2">
    <source>
        <dbReference type="Proteomes" id="UP000664859"/>
    </source>
</evidence>
<name>A0A836CLA5_9STRA</name>
<dbReference type="OrthoDB" id="187340at2759"/>
<reference evidence="1" key="1">
    <citation type="submission" date="2021-02" db="EMBL/GenBank/DDBJ databases">
        <title>First Annotated Genome of the Yellow-green Alga Tribonema minus.</title>
        <authorList>
            <person name="Mahan K.M."/>
        </authorList>
    </citation>
    <scope>NUCLEOTIDE SEQUENCE</scope>
    <source>
        <strain evidence="1">UTEX B ZZ1240</strain>
    </source>
</reference>
<evidence type="ECO:0008006" key="3">
    <source>
        <dbReference type="Google" id="ProtNLM"/>
    </source>
</evidence>
<proteinExistence type="predicted"/>
<sequence length="190" mass="20975">MLVVLPVIVTYVAVLIANFFPRAPTWQIRGQKYTSVSFNYDFTMAAEMELELELYNDNLLSAHVNAIELEVLHRDAWGVERPFARIHVAGDFALPARGSVRRAGTMVMDALAPAMAGALARDAAANGGTLVTRAHSTMDVSVLGGAARARLEAECVQHLRADAFPMEVTYIDCRYYMGRHRVPMLPTPVR</sequence>
<comment type="caution">
    <text evidence="1">The sequence shown here is derived from an EMBL/GenBank/DDBJ whole genome shotgun (WGS) entry which is preliminary data.</text>
</comment>
<protein>
    <recommendedName>
        <fullName evidence="3">Late embryogenesis abundant protein LEA-2 subgroup domain-containing protein</fullName>
    </recommendedName>
</protein>
<evidence type="ECO:0000313" key="1">
    <source>
        <dbReference type="EMBL" id="KAG5189503.1"/>
    </source>
</evidence>
<accession>A0A836CLA5</accession>
<dbReference type="EMBL" id="JAFCMP010000048">
    <property type="protein sequence ID" value="KAG5189503.1"/>
    <property type="molecule type" value="Genomic_DNA"/>
</dbReference>